<dbReference type="Proteomes" id="UP001305414">
    <property type="component" value="Unassembled WGS sequence"/>
</dbReference>
<dbReference type="CDD" id="cd03013">
    <property type="entry name" value="PRX5_like"/>
    <property type="match status" value="1"/>
</dbReference>
<keyword evidence="12" id="KW-1185">Reference proteome</keyword>
<dbReference type="PROSITE" id="PS51352">
    <property type="entry name" value="THIOREDOXIN_2"/>
    <property type="match status" value="1"/>
</dbReference>
<dbReference type="EMBL" id="JAWHQM010000057">
    <property type="protein sequence ID" value="KAK5635779.1"/>
    <property type="molecule type" value="Genomic_DNA"/>
</dbReference>
<accession>A0AAN7V4N7</accession>
<feature type="active site" description="Cysteine sulfenic acid (-SOH) intermediate" evidence="8">
    <location>
        <position position="73"/>
    </location>
</feature>
<keyword evidence="2 9" id="KW-0575">Peroxidase</keyword>
<evidence type="ECO:0000256" key="3">
    <source>
        <dbReference type="ARBA" id="ARBA00022862"/>
    </source>
</evidence>
<evidence type="ECO:0000313" key="12">
    <source>
        <dbReference type="Proteomes" id="UP001305414"/>
    </source>
</evidence>
<evidence type="ECO:0000256" key="4">
    <source>
        <dbReference type="ARBA" id="ARBA00023002"/>
    </source>
</evidence>
<organism evidence="11 12">
    <name type="scientific">Xylaria bambusicola</name>
    <dbReference type="NCBI Taxonomy" id="326684"/>
    <lineage>
        <taxon>Eukaryota</taxon>
        <taxon>Fungi</taxon>
        <taxon>Dikarya</taxon>
        <taxon>Ascomycota</taxon>
        <taxon>Pezizomycotina</taxon>
        <taxon>Sordariomycetes</taxon>
        <taxon>Xylariomycetidae</taxon>
        <taxon>Xylariales</taxon>
        <taxon>Xylariaceae</taxon>
        <taxon>Xylaria</taxon>
    </lineage>
</organism>
<dbReference type="Pfam" id="PF08534">
    <property type="entry name" value="Redoxin"/>
    <property type="match status" value="1"/>
</dbReference>
<dbReference type="InterPro" id="IPR013740">
    <property type="entry name" value="Redoxin"/>
</dbReference>
<gene>
    <name evidence="11" type="ORF">RRF57_011491</name>
</gene>
<reference evidence="11 12" key="1">
    <citation type="submission" date="2023-10" db="EMBL/GenBank/DDBJ databases">
        <title>Draft genome sequence of Xylaria bambusicola isolate GMP-LS, the root and basal stem rot pathogen of sugarcane in Indonesia.</title>
        <authorList>
            <person name="Selvaraj P."/>
            <person name="Muralishankar V."/>
            <person name="Muruganantham S."/>
            <person name="Sp S."/>
            <person name="Haryani S."/>
            <person name="Lau K.J.X."/>
            <person name="Naqvi N.I."/>
        </authorList>
    </citation>
    <scope>NUCLEOTIDE SEQUENCE [LARGE SCALE GENOMIC DNA]</scope>
    <source>
        <strain evidence="11">GMP-LS</strain>
    </source>
</reference>
<comment type="function">
    <text evidence="9">Thiol-specific peroxidase that catalyzes the reduction of hydrogen peroxide and organic hydroperoxides to water and alcohols, respectively. Plays a role in cell protection against oxidative stress by detoxifying peroxides.</text>
</comment>
<evidence type="ECO:0000256" key="5">
    <source>
        <dbReference type="ARBA" id="ARBA00023284"/>
    </source>
</evidence>
<sequence length="178" mass="19026">MWLEISKLPIFTMSALKAGDAFPEGVSFLYIKPTPETSDVLACGIPTKFDASAEFKDKKAVLVSVPGAFTPTCQNTHVTGYIAKLKELKAKGVDTIIVIAFNDPFVQAAWGKANGIKDESIIFATDNEAAFSKSLGWTLGPRTARYAIIVDHGKVVYAEKEPAGDVSVSGVDAVLSKL</sequence>
<name>A0AAN7V4N7_9PEZI</name>
<protein>
    <recommendedName>
        <fullName evidence="6">Thioredoxin peroxidase</fullName>
    </recommendedName>
    <alternativeName>
        <fullName evidence="7">Thioredoxin-dependent peroxiredoxin</fullName>
    </alternativeName>
</protein>
<dbReference type="FunFam" id="3.40.30.10:FF:000020">
    <property type="entry name" value="Peroxiredoxin"/>
    <property type="match status" value="1"/>
</dbReference>
<dbReference type="InterPro" id="IPR036249">
    <property type="entry name" value="Thioredoxin-like_sf"/>
</dbReference>
<evidence type="ECO:0000259" key="10">
    <source>
        <dbReference type="PROSITE" id="PS51352"/>
    </source>
</evidence>
<dbReference type="GO" id="GO:0034599">
    <property type="term" value="P:cellular response to oxidative stress"/>
    <property type="evidence" value="ECO:0007669"/>
    <property type="project" value="InterPro"/>
</dbReference>
<dbReference type="InterPro" id="IPR037944">
    <property type="entry name" value="PRX5-like"/>
</dbReference>
<dbReference type="GO" id="GO:0005739">
    <property type="term" value="C:mitochondrion"/>
    <property type="evidence" value="ECO:0007669"/>
    <property type="project" value="TreeGrafter"/>
</dbReference>
<dbReference type="Gene3D" id="3.40.30.10">
    <property type="entry name" value="Glutaredoxin"/>
    <property type="match status" value="1"/>
</dbReference>
<evidence type="ECO:0000256" key="1">
    <source>
        <dbReference type="ARBA" id="ARBA00010505"/>
    </source>
</evidence>
<keyword evidence="5 9" id="KW-0676">Redox-active center</keyword>
<dbReference type="GO" id="GO:0008379">
    <property type="term" value="F:thioredoxin peroxidase activity"/>
    <property type="evidence" value="ECO:0007669"/>
    <property type="project" value="InterPro"/>
</dbReference>
<feature type="domain" description="Thioredoxin" evidence="10">
    <location>
        <begin position="2"/>
        <end position="178"/>
    </location>
</feature>
<evidence type="ECO:0000256" key="9">
    <source>
        <dbReference type="RuleBase" id="RU366011"/>
    </source>
</evidence>
<dbReference type="PANTHER" id="PTHR10430:SF16">
    <property type="entry name" value="PEROXIREDOXIN-5, MITOCHONDRIAL"/>
    <property type="match status" value="1"/>
</dbReference>
<proteinExistence type="inferred from homology"/>
<keyword evidence="4 9" id="KW-0560">Oxidoreductase</keyword>
<evidence type="ECO:0000256" key="7">
    <source>
        <dbReference type="ARBA" id="ARBA00079296"/>
    </source>
</evidence>
<evidence type="ECO:0000256" key="2">
    <source>
        <dbReference type="ARBA" id="ARBA00022559"/>
    </source>
</evidence>
<evidence type="ECO:0000256" key="6">
    <source>
        <dbReference type="ARBA" id="ARBA00032824"/>
    </source>
</evidence>
<dbReference type="PANTHER" id="PTHR10430">
    <property type="entry name" value="PEROXIREDOXIN"/>
    <property type="match status" value="1"/>
</dbReference>
<dbReference type="SUPFAM" id="SSF52833">
    <property type="entry name" value="Thioredoxin-like"/>
    <property type="match status" value="1"/>
</dbReference>
<comment type="caution">
    <text evidence="11">The sequence shown here is derived from an EMBL/GenBank/DDBJ whole genome shotgun (WGS) entry which is preliminary data.</text>
</comment>
<dbReference type="GO" id="GO:0005777">
    <property type="term" value="C:peroxisome"/>
    <property type="evidence" value="ECO:0007669"/>
    <property type="project" value="TreeGrafter"/>
</dbReference>
<dbReference type="GO" id="GO:0042744">
    <property type="term" value="P:hydrogen peroxide catabolic process"/>
    <property type="evidence" value="ECO:0007669"/>
    <property type="project" value="TreeGrafter"/>
</dbReference>
<evidence type="ECO:0000256" key="8">
    <source>
        <dbReference type="PIRSR" id="PIRSR637944-1"/>
    </source>
</evidence>
<dbReference type="GO" id="GO:0045454">
    <property type="term" value="P:cell redox homeostasis"/>
    <property type="evidence" value="ECO:0007669"/>
    <property type="project" value="TreeGrafter"/>
</dbReference>
<evidence type="ECO:0000313" key="11">
    <source>
        <dbReference type="EMBL" id="KAK5635779.1"/>
    </source>
</evidence>
<keyword evidence="3 9" id="KW-0049">Antioxidant</keyword>
<dbReference type="InterPro" id="IPR013766">
    <property type="entry name" value="Thioredoxin_domain"/>
</dbReference>
<dbReference type="AlphaFoldDB" id="A0AAN7V4N7"/>
<comment type="similarity">
    <text evidence="1 9">Belongs to the peroxiredoxin family. Prx5 subfamily.</text>
</comment>